<dbReference type="Gene3D" id="2.40.128.110">
    <property type="entry name" value="Lipid/polyisoprenoid-binding, YceI-like"/>
    <property type="match status" value="1"/>
</dbReference>
<gene>
    <name evidence="3" type="ORF">HF203_02045</name>
</gene>
<feature type="signal peptide" evidence="1">
    <location>
        <begin position="1"/>
        <end position="21"/>
    </location>
</feature>
<dbReference type="SUPFAM" id="SSF101874">
    <property type="entry name" value="YceI-like"/>
    <property type="match status" value="1"/>
</dbReference>
<dbReference type="InterPro" id="IPR027016">
    <property type="entry name" value="UCP029811"/>
</dbReference>
<evidence type="ECO:0000313" key="4">
    <source>
        <dbReference type="Proteomes" id="UP000740754"/>
    </source>
</evidence>
<proteinExistence type="predicted"/>
<keyword evidence="4" id="KW-1185">Reference proteome</keyword>
<dbReference type="EMBL" id="JAAXKX010000002">
    <property type="protein sequence ID" value="NKN32008.1"/>
    <property type="molecule type" value="Genomic_DNA"/>
</dbReference>
<reference evidence="3 4" key="1">
    <citation type="submission" date="2020-04" db="EMBL/GenBank/DDBJ databases">
        <title>Draft Whole-Genome sequence of Marichromatium bheemlicum DSM 18632, type strain.</title>
        <authorList>
            <person name="Kyndt J.A."/>
            <person name="Meyer T.E."/>
        </authorList>
    </citation>
    <scope>NUCLEOTIDE SEQUENCE [LARGE SCALE GENOMIC DNA]</scope>
    <source>
        <strain evidence="3 4">DSM 18632</strain>
    </source>
</reference>
<dbReference type="Pfam" id="PF04264">
    <property type="entry name" value="YceI"/>
    <property type="match status" value="1"/>
</dbReference>
<evidence type="ECO:0000256" key="1">
    <source>
        <dbReference type="SAM" id="SignalP"/>
    </source>
</evidence>
<keyword evidence="1" id="KW-0732">Signal</keyword>
<sequence>MRDSIRALTCAGLLVATPVLADWTLDPERSRLSFVSIKSGDVGEVNTFEEVHGVVGDQGDVTVTLMLDSVETLIPIRNERMRELLFETTDYREAVLEAKVDPELLAGLEVGAMMPLTAEGRLSLHGERQPMTISMQVARLDETTLMVASTKPLIVDAEKFGLSDGVEQLREIAGLERIARAVPVTFVVTFVAQPQAPE</sequence>
<organism evidence="3 4">
    <name type="scientific">Marichromatium bheemlicum</name>
    <dbReference type="NCBI Taxonomy" id="365339"/>
    <lineage>
        <taxon>Bacteria</taxon>
        <taxon>Pseudomonadati</taxon>
        <taxon>Pseudomonadota</taxon>
        <taxon>Gammaproteobacteria</taxon>
        <taxon>Chromatiales</taxon>
        <taxon>Chromatiaceae</taxon>
        <taxon>Marichromatium</taxon>
    </lineage>
</organism>
<dbReference type="InterPro" id="IPR007372">
    <property type="entry name" value="Lipid/polyisoprenoid-bd_YceI"/>
</dbReference>
<dbReference type="Proteomes" id="UP000740754">
    <property type="component" value="Unassembled WGS sequence"/>
</dbReference>
<protein>
    <submittedName>
        <fullName evidence="3">YceI family protein</fullName>
    </submittedName>
</protein>
<name>A0ABX1I3D5_9GAMM</name>
<evidence type="ECO:0000259" key="2">
    <source>
        <dbReference type="SMART" id="SM00867"/>
    </source>
</evidence>
<feature type="chain" id="PRO_5045735781" evidence="1">
    <location>
        <begin position="22"/>
        <end position="198"/>
    </location>
</feature>
<dbReference type="InterPro" id="IPR036761">
    <property type="entry name" value="TTHA0802/YceI-like_sf"/>
</dbReference>
<dbReference type="PIRSF" id="PIRSF029811">
    <property type="entry name" value="UCP029811"/>
    <property type="match status" value="1"/>
</dbReference>
<evidence type="ECO:0000313" key="3">
    <source>
        <dbReference type="EMBL" id="NKN32008.1"/>
    </source>
</evidence>
<accession>A0ABX1I3D5</accession>
<feature type="domain" description="Lipid/polyisoprenoid-binding YceI-like" evidence="2">
    <location>
        <begin position="22"/>
        <end position="191"/>
    </location>
</feature>
<dbReference type="RefSeq" id="WP_168666109.1">
    <property type="nucleotide sequence ID" value="NZ_JAAXKX010000002.1"/>
</dbReference>
<comment type="caution">
    <text evidence="3">The sequence shown here is derived from an EMBL/GenBank/DDBJ whole genome shotgun (WGS) entry which is preliminary data.</text>
</comment>
<dbReference type="SMART" id="SM00867">
    <property type="entry name" value="YceI"/>
    <property type="match status" value="1"/>
</dbReference>